<evidence type="ECO:0000313" key="4">
    <source>
        <dbReference type="Proteomes" id="UP000605201"/>
    </source>
</evidence>
<protein>
    <submittedName>
        <fullName evidence="3">ORF6N domain-containing protein</fullName>
    </submittedName>
</protein>
<accession>A0A8J6P1R8</accession>
<evidence type="ECO:0000313" key="3">
    <source>
        <dbReference type="EMBL" id="MBC8431447.1"/>
    </source>
</evidence>
<feature type="coiled-coil region" evidence="1">
    <location>
        <begin position="120"/>
        <end position="147"/>
    </location>
</feature>
<comment type="caution">
    <text evidence="3">The sequence shown here is derived from an EMBL/GenBank/DDBJ whole genome shotgun (WGS) entry which is preliminary data.</text>
</comment>
<keyword evidence="1" id="KW-0175">Coiled coil</keyword>
<name>A0A8J6P1R8_9BACT</name>
<feature type="domain" description="KilA-N DNA-binding" evidence="2">
    <location>
        <begin position="16"/>
        <end position="98"/>
    </location>
</feature>
<dbReference type="EMBL" id="JACNIG010000142">
    <property type="protein sequence ID" value="MBC8431447.1"/>
    <property type="molecule type" value="Genomic_DNA"/>
</dbReference>
<dbReference type="AlphaFoldDB" id="A0A8J6P1R8"/>
<reference evidence="3 4" key="1">
    <citation type="submission" date="2020-08" db="EMBL/GenBank/DDBJ databases">
        <title>Bridging the membrane lipid divide: bacteria of the FCB group superphylum have the potential to synthesize archaeal ether lipids.</title>
        <authorList>
            <person name="Villanueva L."/>
            <person name="Von Meijenfeldt F.A.B."/>
            <person name="Westbye A.B."/>
            <person name="Yadav S."/>
            <person name="Hopmans E.C."/>
            <person name="Dutilh B.E."/>
            <person name="Sinninghe Damste J.S."/>
        </authorList>
    </citation>
    <scope>NUCLEOTIDE SEQUENCE [LARGE SCALE GENOMIC DNA]</scope>
    <source>
        <strain evidence="3">NIOZ-UU17</strain>
    </source>
</reference>
<gene>
    <name evidence="3" type="ORF">H8D96_05965</name>
</gene>
<organism evidence="3 4">
    <name type="scientific">Candidatus Desulfatibia vada</name>
    <dbReference type="NCBI Taxonomy" id="2841696"/>
    <lineage>
        <taxon>Bacteria</taxon>
        <taxon>Pseudomonadati</taxon>
        <taxon>Thermodesulfobacteriota</taxon>
        <taxon>Desulfobacteria</taxon>
        <taxon>Desulfobacterales</taxon>
        <taxon>Desulfobacterales incertae sedis</taxon>
        <taxon>Candidatus Desulfatibia</taxon>
    </lineage>
</organism>
<dbReference type="Proteomes" id="UP000605201">
    <property type="component" value="Unassembled WGS sequence"/>
</dbReference>
<evidence type="ECO:0000259" key="2">
    <source>
        <dbReference type="Pfam" id="PF10543"/>
    </source>
</evidence>
<proteinExistence type="predicted"/>
<dbReference type="InterPro" id="IPR018873">
    <property type="entry name" value="KilA-N_DNA-bd_domain"/>
</dbReference>
<dbReference type="Pfam" id="PF10543">
    <property type="entry name" value="ORF6N"/>
    <property type="match status" value="1"/>
</dbReference>
<sequence length="172" mass="19844">MPEKKPIVPVGRIEQRILLIRDEKVIVDADLAEFYGVPTKRLNEQVKRNKGRFPDDFMFQLSAEEKSEVVANCDHLSKLKYSSSLPYAFTEHGAIMAANALNSPRAIEVSVFIVRAFVKLRRMIAENKELSRRIVQIERHLADHDEQIIELIKAIKQLLKPDPLPKKRRIGY</sequence>
<evidence type="ECO:0000256" key="1">
    <source>
        <dbReference type="SAM" id="Coils"/>
    </source>
</evidence>